<dbReference type="Pfam" id="PF00106">
    <property type="entry name" value="adh_short"/>
    <property type="match status" value="1"/>
</dbReference>
<evidence type="ECO:0000313" key="2">
    <source>
        <dbReference type="WBParaSite" id="PgR310_g002_t01"/>
    </source>
</evidence>
<dbReference type="PANTHER" id="PTHR44115:SF4">
    <property type="entry name" value="OXIDOREDUCTASE"/>
    <property type="match status" value="1"/>
</dbReference>
<dbReference type="InterPro" id="IPR036291">
    <property type="entry name" value="NAD(P)-bd_dom_sf"/>
</dbReference>
<dbReference type="Gene3D" id="3.40.50.720">
    <property type="entry name" value="NAD(P)-binding Rossmann-like Domain"/>
    <property type="match status" value="1"/>
</dbReference>
<proteinExistence type="predicted"/>
<reference evidence="2" key="1">
    <citation type="submission" date="2022-11" db="UniProtKB">
        <authorList>
            <consortium name="WormBaseParasite"/>
        </authorList>
    </citation>
    <scope>IDENTIFICATION</scope>
</reference>
<sequence length="53" mass="5496">LKQTLSVRCIMGRFDNKVALITGSSNGIGRATAVLFARDGAKVTITGRDTAGS</sequence>
<dbReference type="Proteomes" id="UP000887569">
    <property type="component" value="Unplaced"/>
</dbReference>
<dbReference type="SUPFAM" id="SSF51735">
    <property type="entry name" value="NAD(P)-binding Rossmann-fold domains"/>
    <property type="match status" value="1"/>
</dbReference>
<dbReference type="AlphaFoldDB" id="A0A915CLB6"/>
<accession>A0A915CLB6</accession>
<evidence type="ECO:0000313" key="1">
    <source>
        <dbReference type="Proteomes" id="UP000887569"/>
    </source>
</evidence>
<dbReference type="InterPro" id="IPR002347">
    <property type="entry name" value="SDR_fam"/>
</dbReference>
<keyword evidence="1" id="KW-1185">Reference proteome</keyword>
<dbReference type="WBParaSite" id="PgR310_g002_t01">
    <property type="protein sequence ID" value="PgR310_g002_t01"/>
    <property type="gene ID" value="PgR310_g002"/>
</dbReference>
<dbReference type="PANTHER" id="PTHR44115">
    <property type="entry name" value="PROTEIN CBG09704"/>
    <property type="match status" value="1"/>
</dbReference>
<organism evidence="1 2">
    <name type="scientific">Parascaris univalens</name>
    <name type="common">Nematode worm</name>
    <dbReference type="NCBI Taxonomy" id="6257"/>
    <lineage>
        <taxon>Eukaryota</taxon>
        <taxon>Metazoa</taxon>
        <taxon>Ecdysozoa</taxon>
        <taxon>Nematoda</taxon>
        <taxon>Chromadorea</taxon>
        <taxon>Rhabditida</taxon>
        <taxon>Spirurina</taxon>
        <taxon>Ascaridomorpha</taxon>
        <taxon>Ascaridoidea</taxon>
        <taxon>Ascarididae</taxon>
        <taxon>Parascaris</taxon>
    </lineage>
</organism>
<protein>
    <submittedName>
        <fullName evidence="2">Uncharacterized protein</fullName>
    </submittedName>
</protein>
<name>A0A915CLB6_PARUN</name>